<name>A0A8R7PDV3_TRIUA</name>
<protein>
    <submittedName>
        <fullName evidence="2">Uncharacterized protein</fullName>
    </submittedName>
</protein>
<feature type="compositionally biased region" description="Low complexity" evidence="1">
    <location>
        <begin position="14"/>
        <end position="24"/>
    </location>
</feature>
<feature type="region of interest" description="Disordered" evidence="1">
    <location>
        <begin position="1"/>
        <end position="29"/>
    </location>
</feature>
<dbReference type="Gramene" id="TuG1812G0200002582.01.T01">
    <property type="protein sequence ID" value="TuG1812G0200002582.01.T01.cds292033"/>
    <property type="gene ID" value="TuG1812G0200002582.01"/>
</dbReference>
<proteinExistence type="predicted"/>
<sequence length="62" mass="6547">MGAAGRAPSSLVLSPRAPDQRSSSSPPPSRLLSYISCATPHSWTIVAEAPGECNVNCWVSRH</sequence>
<dbReference type="Proteomes" id="UP000015106">
    <property type="component" value="Chromosome 2"/>
</dbReference>
<accession>A0A8R7PDV3</accession>
<evidence type="ECO:0000313" key="2">
    <source>
        <dbReference type="EnsemblPlants" id="TuG1812G0200002582.01.T01.cds292033"/>
    </source>
</evidence>
<keyword evidence="3" id="KW-1185">Reference proteome</keyword>
<evidence type="ECO:0000256" key="1">
    <source>
        <dbReference type="SAM" id="MobiDB-lite"/>
    </source>
</evidence>
<reference evidence="2" key="2">
    <citation type="submission" date="2018-03" db="EMBL/GenBank/DDBJ databases">
        <title>The Triticum urartu genome reveals the dynamic nature of wheat genome evolution.</title>
        <authorList>
            <person name="Ling H."/>
            <person name="Ma B."/>
            <person name="Shi X."/>
            <person name="Liu H."/>
            <person name="Dong L."/>
            <person name="Sun H."/>
            <person name="Cao Y."/>
            <person name="Gao Q."/>
            <person name="Zheng S."/>
            <person name="Li Y."/>
            <person name="Yu Y."/>
            <person name="Du H."/>
            <person name="Qi M."/>
            <person name="Li Y."/>
            <person name="Yu H."/>
            <person name="Cui Y."/>
            <person name="Wang N."/>
            <person name="Chen C."/>
            <person name="Wu H."/>
            <person name="Zhao Y."/>
            <person name="Zhang J."/>
            <person name="Li Y."/>
            <person name="Zhou W."/>
            <person name="Zhang B."/>
            <person name="Hu W."/>
            <person name="Eijk M."/>
            <person name="Tang J."/>
            <person name="Witsenboer H."/>
            <person name="Zhao S."/>
            <person name="Li Z."/>
            <person name="Zhang A."/>
            <person name="Wang D."/>
            <person name="Liang C."/>
        </authorList>
    </citation>
    <scope>NUCLEOTIDE SEQUENCE [LARGE SCALE GENOMIC DNA]</scope>
    <source>
        <strain evidence="2">cv. G1812</strain>
    </source>
</reference>
<dbReference type="AlphaFoldDB" id="A0A8R7PDV3"/>
<reference evidence="3" key="1">
    <citation type="journal article" date="2013" name="Nature">
        <title>Draft genome of the wheat A-genome progenitor Triticum urartu.</title>
        <authorList>
            <person name="Ling H.Q."/>
            <person name="Zhao S."/>
            <person name="Liu D."/>
            <person name="Wang J."/>
            <person name="Sun H."/>
            <person name="Zhang C."/>
            <person name="Fan H."/>
            <person name="Li D."/>
            <person name="Dong L."/>
            <person name="Tao Y."/>
            <person name="Gao C."/>
            <person name="Wu H."/>
            <person name="Li Y."/>
            <person name="Cui Y."/>
            <person name="Guo X."/>
            <person name="Zheng S."/>
            <person name="Wang B."/>
            <person name="Yu K."/>
            <person name="Liang Q."/>
            <person name="Yang W."/>
            <person name="Lou X."/>
            <person name="Chen J."/>
            <person name="Feng M."/>
            <person name="Jian J."/>
            <person name="Zhang X."/>
            <person name="Luo G."/>
            <person name="Jiang Y."/>
            <person name="Liu J."/>
            <person name="Wang Z."/>
            <person name="Sha Y."/>
            <person name="Zhang B."/>
            <person name="Wu H."/>
            <person name="Tang D."/>
            <person name="Shen Q."/>
            <person name="Xue P."/>
            <person name="Zou S."/>
            <person name="Wang X."/>
            <person name="Liu X."/>
            <person name="Wang F."/>
            <person name="Yang Y."/>
            <person name="An X."/>
            <person name="Dong Z."/>
            <person name="Zhang K."/>
            <person name="Zhang X."/>
            <person name="Luo M.C."/>
            <person name="Dvorak J."/>
            <person name="Tong Y."/>
            <person name="Wang J."/>
            <person name="Yang H."/>
            <person name="Li Z."/>
            <person name="Wang D."/>
            <person name="Zhang A."/>
            <person name="Wang J."/>
        </authorList>
    </citation>
    <scope>NUCLEOTIDE SEQUENCE</scope>
    <source>
        <strain evidence="3">cv. G1812</strain>
    </source>
</reference>
<evidence type="ECO:0000313" key="3">
    <source>
        <dbReference type="Proteomes" id="UP000015106"/>
    </source>
</evidence>
<dbReference type="EnsemblPlants" id="TuG1812G0200002582.01.T01">
    <property type="protein sequence ID" value="TuG1812G0200002582.01.T01.cds292033"/>
    <property type="gene ID" value="TuG1812G0200002582.01"/>
</dbReference>
<reference evidence="2" key="3">
    <citation type="submission" date="2022-06" db="UniProtKB">
        <authorList>
            <consortium name="EnsemblPlants"/>
        </authorList>
    </citation>
    <scope>IDENTIFICATION</scope>
</reference>
<organism evidence="2 3">
    <name type="scientific">Triticum urartu</name>
    <name type="common">Red wild einkorn</name>
    <name type="synonym">Crithodium urartu</name>
    <dbReference type="NCBI Taxonomy" id="4572"/>
    <lineage>
        <taxon>Eukaryota</taxon>
        <taxon>Viridiplantae</taxon>
        <taxon>Streptophyta</taxon>
        <taxon>Embryophyta</taxon>
        <taxon>Tracheophyta</taxon>
        <taxon>Spermatophyta</taxon>
        <taxon>Magnoliopsida</taxon>
        <taxon>Liliopsida</taxon>
        <taxon>Poales</taxon>
        <taxon>Poaceae</taxon>
        <taxon>BOP clade</taxon>
        <taxon>Pooideae</taxon>
        <taxon>Triticodae</taxon>
        <taxon>Triticeae</taxon>
        <taxon>Triticinae</taxon>
        <taxon>Triticum</taxon>
    </lineage>
</organism>